<evidence type="ECO:0000313" key="4">
    <source>
        <dbReference type="EMBL" id="GEU41349.1"/>
    </source>
</evidence>
<feature type="domain" description="Reverse transcriptase Ty1/copia-type" evidence="2">
    <location>
        <begin position="538"/>
        <end position="704"/>
    </location>
</feature>
<dbReference type="PANTHER" id="PTHR11439">
    <property type="entry name" value="GAG-POL-RELATED RETROTRANSPOSON"/>
    <property type="match status" value="1"/>
</dbReference>
<protein>
    <submittedName>
        <fullName evidence="4">Uncharacterized protein</fullName>
    </submittedName>
</protein>
<feature type="region of interest" description="Disordered" evidence="1">
    <location>
        <begin position="1560"/>
        <end position="1592"/>
    </location>
</feature>
<feature type="compositionally biased region" description="Polar residues" evidence="1">
    <location>
        <begin position="264"/>
        <end position="281"/>
    </location>
</feature>
<feature type="compositionally biased region" description="Low complexity" evidence="1">
    <location>
        <begin position="1441"/>
        <end position="1451"/>
    </location>
</feature>
<evidence type="ECO:0000256" key="1">
    <source>
        <dbReference type="SAM" id="MobiDB-lite"/>
    </source>
</evidence>
<accession>A0A6L2JX90</accession>
<dbReference type="InterPro" id="IPR057670">
    <property type="entry name" value="SH3_retrovirus"/>
</dbReference>
<reference evidence="4" key="1">
    <citation type="journal article" date="2019" name="Sci. Rep.">
        <title>Draft genome of Tanacetum cinerariifolium, the natural source of mosquito coil.</title>
        <authorList>
            <person name="Yamashiro T."/>
            <person name="Shiraishi A."/>
            <person name="Satake H."/>
            <person name="Nakayama K."/>
        </authorList>
    </citation>
    <scope>NUCLEOTIDE SEQUENCE</scope>
</reference>
<feature type="region of interest" description="Disordered" evidence="1">
    <location>
        <begin position="1427"/>
        <end position="1464"/>
    </location>
</feature>
<dbReference type="Pfam" id="PF25597">
    <property type="entry name" value="SH3_retrovirus"/>
    <property type="match status" value="1"/>
</dbReference>
<organism evidence="4">
    <name type="scientific">Tanacetum cinerariifolium</name>
    <name type="common">Dalmatian daisy</name>
    <name type="synonym">Chrysanthemum cinerariifolium</name>
    <dbReference type="NCBI Taxonomy" id="118510"/>
    <lineage>
        <taxon>Eukaryota</taxon>
        <taxon>Viridiplantae</taxon>
        <taxon>Streptophyta</taxon>
        <taxon>Embryophyta</taxon>
        <taxon>Tracheophyta</taxon>
        <taxon>Spermatophyta</taxon>
        <taxon>Magnoliopsida</taxon>
        <taxon>eudicotyledons</taxon>
        <taxon>Gunneridae</taxon>
        <taxon>Pentapetalae</taxon>
        <taxon>asterids</taxon>
        <taxon>campanulids</taxon>
        <taxon>Asterales</taxon>
        <taxon>Asteraceae</taxon>
        <taxon>Asteroideae</taxon>
        <taxon>Anthemideae</taxon>
        <taxon>Anthemidinae</taxon>
        <taxon>Tanacetum</taxon>
    </lineage>
</organism>
<feature type="region of interest" description="Disordered" evidence="1">
    <location>
        <begin position="227"/>
        <end position="288"/>
    </location>
</feature>
<evidence type="ECO:0000259" key="2">
    <source>
        <dbReference type="Pfam" id="PF07727"/>
    </source>
</evidence>
<dbReference type="EMBL" id="BKCJ010001426">
    <property type="protein sequence ID" value="GEU41349.1"/>
    <property type="molecule type" value="Genomic_DNA"/>
</dbReference>
<gene>
    <name evidence="4" type="ORF">Tci_013327</name>
</gene>
<dbReference type="PANTHER" id="PTHR11439:SF509">
    <property type="entry name" value="RNA-DIRECTED DNA POLYMERASE"/>
    <property type="match status" value="1"/>
</dbReference>
<dbReference type="CDD" id="cd09272">
    <property type="entry name" value="RNase_HI_RT_Ty1"/>
    <property type="match status" value="1"/>
</dbReference>
<feature type="compositionally biased region" description="Low complexity" evidence="1">
    <location>
        <begin position="1580"/>
        <end position="1592"/>
    </location>
</feature>
<feature type="region of interest" description="Disordered" evidence="1">
    <location>
        <begin position="1187"/>
        <end position="1206"/>
    </location>
</feature>
<sequence length="2010" mass="227361">MLCRPKPHYNELNKVAIGYENPLCLTRAKQVQPALYNGHEIIKDNHTPAIVHNTEDTLEIAEITRKKMNDKMNDPECVTRKVKIAPHDYSKENFLATFTPQKQLTPEQIFWSNDLMKLKSEALKEQTNVSRPIKALTVYPPNTPATLVPKVLSTKSQVKIHTFTLIQLFSDFDKTCEKRITPTGLTEGERGFEQTKEYAIGTCPQGSQQRAKQLAYIPFIRKKQDTIAKSSDKSDSNTHIHVVTIKPQKTNVPVPPSIGVKSCPNASGSQPKSNPKTNRISPSKGVNKLPVEVHPRTTKSHLRTSNRVDSSSRLKRTVINSNSDSICQTCNKCLTSFNHDMCVATYLKSSVAPHSIRRKVLTTIGHQWRPTGRILNLGKQCPLTRDTQPTADIGIFVGYAPSGKGYRIYNKRTRRIMETIHVQFDELTEQTASVHLGTGPAPNFLTRGQISSGLVPNPVPATPYTPLTNKELEILFQPMFDEYLEPPRVERPLATDALWCLYSSVLSKVEPKNFKSAITEDCWFQAMQDEIHEFDRLQIWKLVPQPDCLMIITLKWIYKVKLDEYGDVLKKKARLVAKGYRQEEGINFVESFVPVARIEAIRIFIANAASKIMTIYQMDVNTAFLNGELKEEVYVSQPEGFVDLDHPTHVYRLKKALYGLKQAPQAWYDTLSRFLLDNSFSKGAVDPTLLTRKIGKHILLVQIYRFGMDSCDSVDTPMMDRLKLDEDPLGTPVDQTRFRSMASPIKKHLEALKRVFRYLKGTINCGLWYPKDTAMALTAYADADHTGCQDTRRSTSESARFLGDKLHSRSKHIDIRHHFIREQVERGVVELYFVMTNYQLADILTKALLRQRFEFILPRLAPAMAPPVRTDDQILPHIRWVPIGKSNCFLDLEKSQGNPIYKIAVDLLKNTNFFKAFIASSTIPSIYIQQFWDTIQYDKTAGCYRCQLDEQWFVLTKDTLREALQITPVNINQAFIPPPTADALINFVNELGYPKLVRNVSNRRHKFHSRPDSPLYLPNEEHVLGYLKFSAKGTKREVFGMSIPGSLITADIQKASYYQEYLANVAKHRRYLAGETGSDQDSPTPKPTKPARKPKSTAPQAHPRPSATETSDKPPKAKKSKYSCVGKIRSLKSVAALKAEDVPAMKPQVAAEDADFQKALEESMKTAYAPPRGPLPPVVIREPESGKYQPLSEVPGKGKAKVTEEQVAHDLLSLQKPKKKSPADQYIFQRRVSEPTGSFGHDESSYAVLGQSDSEEESEKMGSDAGAQDESQAGTNLDEISEGQAGPDPGNARADVHYILSLVVHAGSDREHMDLDVGDVLPQPSTEQLDERFTATAYPKVQENLKLAVEEQVLLEDPASSLGTLSSLQHLSKDISFGDLFFSDKPLKSDNDKATAETEVESMVSVTIQQDMSSIPPMTSPIIDLTSRPESPKVHQQFKATTTETTTTTTTTPPPPPAQQQSSAEALMMKRIEQLDIPQQVSKAISEVVTDAIDWAMQAPLRNRFRDLPKADMKEVLHQRMWETESYKSHEDHMQLFEVLEKSINSDHSKELTQDLAEARKRNKKMPPPPPPPSSTNQESPSKGSVAPSSSKTAASAEYQAWTTTDVRLRPSILLTPADLAMDEEMGPDEQAQFSDDEDIGKPAWSILSSDAPVPTNNWALALASTYSPPPEDSLLAQTGDIATFIDWFCKRRECHKLLTNSVNDPILRHDVSKPLPLGGPPGQVTIQSDFFLNKDLEYLRYGSKGSRPALSISKMKAAYYPDAGLDVVRIEVFSMYGYDYMKKIVLRRANLNEYVIAEQDFKYLYPSDFEDLYLLNLQGHLNHFPPKDKRILTTAVNQWTRHLVIRQRVEDFQLRIESYQSQLNLTKPQWDATSFEYKHDYTVIDSPRAVMFRDKYGVQMMMRFNEIHKFSDGTLQQIDEALDYRVKEFKINMMNPGLNTRFWTRKDVDRIKAFMFAIQRGLKTRRIFRNLESFVGGRLREGDYRLLKRIERSSHFGIPGLSLMICKYV</sequence>
<feature type="compositionally biased region" description="Basic and acidic residues" evidence="1">
    <location>
        <begin position="227"/>
        <end position="238"/>
    </location>
</feature>
<feature type="region of interest" description="Disordered" evidence="1">
    <location>
        <begin position="1074"/>
        <end position="1122"/>
    </location>
</feature>
<dbReference type="InterPro" id="IPR043502">
    <property type="entry name" value="DNA/RNA_pol_sf"/>
</dbReference>
<dbReference type="SUPFAM" id="SSF56672">
    <property type="entry name" value="DNA/RNA polymerases"/>
    <property type="match status" value="1"/>
</dbReference>
<feature type="domain" description="Retroviral polymerase SH3-like" evidence="3">
    <location>
        <begin position="388"/>
        <end position="429"/>
    </location>
</feature>
<feature type="region of interest" description="Disordered" evidence="1">
    <location>
        <begin position="1233"/>
        <end position="1292"/>
    </location>
</feature>
<name>A0A6L2JX90_TANCI</name>
<dbReference type="InterPro" id="IPR013103">
    <property type="entry name" value="RVT_2"/>
</dbReference>
<dbReference type="Pfam" id="PF07727">
    <property type="entry name" value="RVT_2"/>
    <property type="match status" value="1"/>
</dbReference>
<proteinExistence type="predicted"/>
<evidence type="ECO:0000259" key="3">
    <source>
        <dbReference type="Pfam" id="PF25597"/>
    </source>
</evidence>
<comment type="caution">
    <text evidence="4">The sequence shown here is derived from an EMBL/GenBank/DDBJ whole genome shotgun (WGS) entry which is preliminary data.</text>
</comment>